<name>A0AAJ0UHA0_HALSE</name>
<dbReference type="Gene3D" id="3.30.450.20">
    <property type="entry name" value="PAS domain"/>
    <property type="match status" value="1"/>
</dbReference>
<dbReference type="PROSITE" id="PS50122">
    <property type="entry name" value="CHEB"/>
    <property type="match status" value="1"/>
</dbReference>
<keyword evidence="11" id="KW-1185">Reference proteome</keyword>
<evidence type="ECO:0000256" key="4">
    <source>
        <dbReference type="ARBA" id="ARBA00022679"/>
    </source>
</evidence>
<gene>
    <name evidence="10" type="ORF">CCR82_13375</name>
</gene>
<feature type="compositionally biased region" description="Polar residues" evidence="7">
    <location>
        <begin position="548"/>
        <end position="557"/>
    </location>
</feature>
<evidence type="ECO:0000313" key="11">
    <source>
        <dbReference type="Proteomes" id="UP001296967"/>
    </source>
</evidence>
<evidence type="ECO:0000313" key="10">
    <source>
        <dbReference type="EMBL" id="MBK5931480.1"/>
    </source>
</evidence>
<dbReference type="InterPro" id="IPR000673">
    <property type="entry name" value="Sig_transdc_resp-reg_Me-estase"/>
</dbReference>
<dbReference type="CDD" id="cd00130">
    <property type="entry name" value="PAS"/>
    <property type="match status" value="1"/>
</dbReference>
<dbReference type="Proteomes" id="UP001296967">
    <property type="component" value="Unassembled WGS sequence"/>
</dbReference>
<protein>
    <recommendedName>
        <fullName evidence="2">protein-glutamate O-methyltransferase</fullName>
        <ecNumber evidence="2">2.1.1.80</ecNumber>
    </recommendedName>
</protein>
<evidence type="ECO:0000259" key="9">
    <source>
        <dbReference type="PROSITE" id="PS50123"/>
    </source>
</evidence>
<feature type="active site" evidence="6">
    <location>
        <position position="87"/>
    </location>
</feature>
<dbReference type="SUPFAM" id="SSF57997">
    <property type="entry name" value="Tropomyosin"/>
    <property type="match status" value="1"/>
</dbReference>
<evidence type="ECO:0000259" key="8">
    <source>
        <dbReference type="PROSITE" id="PS50122"/>
    </source>
</evidence>
<dbReference type="InterPro" id="IPR050903">
    <property type="entry name" value="Bact_Chemotaxis_MeTrfase"/>
</dbReference>
<dbReference type="InterPro" id="IPR000014">
    <property type="entry name" value="PAS"/>
</dbReference>
<feature type="region of interest" description="Disordered" evidence="7">
    <location>
        <begin position="1"/>
        <end position="81"/>
    </location>
</feature>
<accession>A0AAJ0UHA0</accession>
<dbReference type="GO" id="GO:0008984">
    <property type="term" value="F:protein-glutamate methylesterase activity"/>
    <property type="evidence" value="ECO:0007669"/>
    <property type="project" value="InterPro"/>
</dbReference>
<dbReference type="GO" id="GO:0005737">
    <property type="term" value="C:cytoplasm"/>
    <property type="evidence" value="ECO:0007669"/>
    <property type="project" value="InterPro"/>
</dbReference>
<keyword evidence="6" id="KW-0378">Hydrolase</keyword>
<evidence type="ECO:0000256" key="3">
    <source>
        <dbReference type="ARBA" id="ARBA00022603"/>
    </source>
</evidence>
<keyword evidence="3" id="KW-0489">Methyltransferase</keyword>
<dbReference type="GO" id="GO:0000156">
    <property type="term" value="F:phosphorelay response regulator activity"/>
    <property type="evidence" value="ECO:0007669"/>
    <property type="project" value="InterPro"/>
</dbReference>
<sequence length="929" mass="102271">MILCGGSRRVASKEDSTAGDAEAPASPADNAEAPASPADSAEAPASPADNAEAQASLADNAEEPTTTAADNDAHETPSAPVVGIGASAGGLEAFKALLQALPEDTGMAFLLVQHLAPTRESLLSEIMARETNLPVREAEDGAWIAPNHIYVAPPDHSLAVRAGRLQLTQGSSREHAGSEHGELPIDFMLRSLAEEAGPAAVGVVLSGTASDGTLGLKAIKAAGGMTFAQDEDSAQYFGMPGNAIASGAVDFVLPPAEIARELGRIARHPYLLDRGGRTEGEEDPGASTDQMTQVFRLLRARTGHDFSYYKHATIKRRLKRRMLLSKLDRFRDYLEYLRSEPNEVDALFHDITINVTGFFREQKTFDALRDSVLPTLLKRRSANETLRIWVPGCSTGEEPYSLAMVLLEALGSQPSIPVQIFGTDIDEQAIERARSGIYPSRISGEISQGRLNRFFHEVSAGWQINKSVRGLCVFAPHNVASDPPFSRLDLICCRNLMIYLGSTLQRRVLQIFHYALKPGGFLLLGASEGIGSSSDLFRLEDKEAKSYAKQSTSSTPTYELAPARRETDREPQGDPHEPSGRSESEIRKEADRAVLTLFSPPGVIVTRDLTVMSFRGKTGRYLEPLPGTASLDLVKLIRQEILVDLRNLFKRALKSDEPVLKTGIELKVDGPRSELSLRVIPLAKDAPERFYLILFEEHPVHGVESGSAPASASHGAQEDKERDSKERDSDADQARIAKLEKELEETREYMQSIIEDQESTNEELQSANEEVQSTNEELQSTNEELETAKEELQSTNEELATVNDELEHRNAELTSTNNDLRNLLSSVNLPILMLDRDLRVRQFTPRAKRLFNLIEGDVGRPIGNLRPNIDLPRLERLAHEVMESMAVKRFETESENGKTQDVTLRPYRTHDQRIDGVVITLFDRDQPTP</sequence>
<evidence type="ECO:0000256" key="7">
    <source>
        <dbReference type="SAM" id="MobiDB-lite"/>
    </source>
</evidence>
<comment type="caution">
    <text evidence="10">The sequence shown here is derived from an EMBL/GenBank/DDBJ whole genome shotgun (WGS) entry which is preliminary data.</text>
</comment>
<dbReference type="SUPFAM" id="SSF47757">
    <property type="entry name" value="Chemotaxis receptor methyltransferase CheR, N-terminal domain"/>
    <property type="match status" value="1"/>
</dbReference>
<evidence type="ECO:0000256" key="6">
    <source>
        <dbReference type="PROSITE-ProRule" id="PRU00050"/>
    </source>
</evidence>
<dbReference type="Pfam" id="PF01739">
    <property type="entry name" value="CheR"/>
    <property type="match status" value="1"/>
</dbReference>
<dbReference type="EC" id="2.1.1.80" evidence="2"/>
<feature type="region of interest" description="Disordered" evidence="7">
    <location>
        <begin position="547"/>
        <end position="586"/>
    </location>
</feature>
<feature type="region of interest" description="Disordered" evidence="7">
    <location>
        <begin position="703"/>
        <end position="733"/>
    </location>
</feature>
<feature type="compositionally biased region" description="Low complexity" evidence="7">
    <location>
        <begin position="705"/>
        <end position="715"/>
    </location>
</feature>
<organism evidence="10 11">
    <name type="scientific">Halochromatium salexigens</name>
    <name type="common">Chromatium salexigens</name>
    <dbReference type="NCBI Taxonomy" id="49447"/>
    <lineage>
        <taxon>Bacteria</taxon>
        <taxon>Pseudomonadati</taxon>
        <taxon>Pseudomonadota</taxon>
        <taxon>Gammaproteobacteria</taxon>
        <taxon>Chromatiales</taxon>
        <taxon>Chromatiaceae</taxon>
        <taxon>Halochromatium</taxon>
    </lineage>
</organism>
<feature type="compositionally biased region" description="Low complexity" evidence="7">
    <location>
        <begin position="20"/>
        <end position="53"/>
    </location>
</feature>
<dbReference type="SMART" id="SM00138">
    <property type="entry name" value="MeTrc"/>
    <property type="match status" value="1"/>
</dbReference>
<dbReference type="PROSITE" id="PS50123">
    <property type="entry name" value="CHER"/>
    <property type="match status" value="1"/>
</dbReference>
<dbReference type="PANTHER" id="PTHR24422:SF27">
    <property type="entry name" value="PROTEIN-GLUTAMATE O-METHYLTRANSFERASE"/>
    <property type="match status" value="1"/>
</dbReference>
<reference evidence="10" key="2">
    <citation type="journal article" date="2020" name="Microorganisms">
        <title>Osmotic Adaptation and Compatible Solute Biosynthesis of Phototrophic Bacteria as Revealed from Genome Analyses.</title>
        <authorList>
            <person name="Imhoff J.F."/>
            <person name="Rahn T."/>
            <person name="Kunzel S."/>
            <person name="Keller A."/>
            <person name="Neulinger S.C."/>
        </authorList>
    </citation>
    <scope>NUCLEOTIDE SEQUENCE</scope>
    <source>
        <strain evidence="10">DSM 4395</strain>
    </source>
</reference>
<feature type="compositionally biased region" description="Polar residues" evidence="7">
    <location>
        <begin position="762"/>
        <end position="780"/>
    </location>
</feature>
<feature type="domain" description="CheR-type methyltransferase" evidence="9">
    <location>
        <begin position="279"/>
        <end position="552"/>
    </location>
</feature>
<dbReference type="PRINTS" id="PR00996">
    <property type="entry name" value="CHERMTFRASE"/>
</dbReference>
<dbReference type="InterPro" id="IPR036804">
    <property type="entry name" value="CheR_N_sf"/>
</dbReference>
<dbReference type="GO" id="GO:0006935">
    <property type="term" value="P:chemotaxis"/>
    <property type="evidence" value="ECO:0007669"/>
    <property type="project" value="UniProtKB-UniRule"/>
</dbReference>
<dbReference type="InterPro" id="IPR035965">
    <property type="entry name" value="PAS-like_dom_sf"/>
</dbReference>
<dbReference type="PANTHER" id="PTHR24422">
    <property type="entry name" value="CHEMOTAXIS PROTEIN METHYLTRANSFERASE"/>
    <property type="match status" value="1"/>
</dbReference>
<dbReference type="CDD" id="cd02440">
    <property type="entry name" value="AdoMet_MTases"/>
    <property type="match status" value="1"/>
</dbReference>
<dbReference type="GO" id="GO:0032259">
    <property type="term" value="P:methylation"/>
    <property type="evidence" value="ECO:0007669"/>
    <property type="project" value="UniProtKB-KW"/>
</dbReference>
<feature type="compositionally biased region" description="Basic and acidic residues" evidence="7">
    <location>
        <begin position="562"/>
        <end position="586"/>
    </location>
</feature>
<dbReference type="Gene3D" id="3.40.50.180">
    <property type="entry name" value="Methylesterase CheB, C-terminal domain"/>
    <property type="match status" value="1"/>
</dbReference>
<dbReference type="SUPFAM" id="SSF53335">
    <property type="entry name" value="S-adenosyl-L-methionine-dependent methyltransferases"/>
    <property type="match status" value="1"/>
</dbReference>
<proteinExistence type="predicted"/>
<dbReference type="Pfam" id="PF03705">
    <property type="entry name" value="CheR_N"/>
    <property type="match status" value="1"/>
</dbReference>
<keyword evidence="5" id="KW-0949">S-adenosyl-L-methionine</keyword>
<dbReference type="Gene3D" id="1.10.155.10">
    <property type="entry name" value="Chemotaxis receptor methyltransferase CheR, N-terminal domain"/>
    <property type="match status" value="1"/>
</dbReference>
<evidence type="ECO:0000256" key="1">
    <source>
        <dbReference type="ARBA" id="ARBA00001541"/>
    </source>
</evidence>
<evidence type="ECO:0000256" key="5">
    <source>
        <dbReference type="ARBA" id="ARBA00022691"/>
    </source>
</evidence>
<dbReference type="InterPro" id="IPR022641">
    <property type="entry name" value="CheR_N"/>
</dbReference>
<dbReference type="AlphaFoldDB" id="A0AAJ0UHA0"/>
<reference evidence="10" key="1">
    <citation type="submission" date="2017-05" db="EMBL/GenBank/DDBJ databases">
        <authorList>
            <person name="Imhoff J.F."/>
            <person name="Rahn T."/>
            <person name="Kuenzel S."/>
            <person name="Neulinger S.C."/>
        </authorList>
    </citation>
    <scope>NUCLEOTIDE SEQUENCE</scope>
    <source>
        <strain evidence="10">DSM 4395</strain>
    </source>
</reference>
<feature type="active site" evidence="6">
    <location>
        <position position="211"/>
    </location>
</feature>
<feature type="compositionally biased region" description="Basic and acidic residues" evidence="7">
    <location>
        <begin position="716"/>
        <end position="733"/>
    </location>
</feature>
<comment type="catalytic activity">
    <reaction evidence="1">
        <text>L-glutamyl-[protein] + S-adenosyl-L-methionine = [protein]-L-glutamate 5-O-methyl ester + S-adenosyl-L-homocysteine</text>
        <dbReference type="Rhea" id="RHEA:24452"/>
        <dbReference type="Rhea" id="RHEA-COMP:10208"/>
        <dbReference type="Rhea" id="RHEA-COMP:10311"/>
        <dbReference type="ChEBI" id="CHEBI:29973"/>
        <dbReference type="ChEBI" id="CHEBI:57856"/>
        <dbReference type="ChEBI" id="CHEBI:59789"/>
        <dbReference type="ChEBI" id="CHEBI:82795"/>
        <dbReference type="EC" id="2.1.1.80"/>
    </reaction>
</comment>
<dbReference type="SUPFAM" id="SSF52738">
    <property type="entry name" value="Methylesterase CheB, C-terminal domain"/>
    <property type="match status" value="1"/>
</dbReference>
<dbReference type="SUPFAM" id="SSF55785">
    <property type="entry name" value="PYP-like sensor domain (PAS domain)"/>
    <property type="match status" value="1"/>
</dbReference>
<dbReference type="InterPro" id="IPR022642">
    <property type="entry name" value="CheR_C"/>
</dbReference>
<keyword evidence="6" id="KW-0145">Chemotaxis</keyword>
<dbReference type="Pfam" id="PF01339">
    <property type="entry name" value="CheB_methylest"/>
    <property type="match status" value="1"/>
</dbReference>
<dbReference type="Pfam" id="PF13596">
    <property type="entry name" value="PAS_10"/>
    <property type="match status" value="1"/>
</dbReference>
<dbReference type="EMBL" id="NHSF01000065">
    <property type="protein sequence ID" value="MBK5931480.1"/>
    <property type="molecule type" value="Genomic_DNA"/>
</dbReference>
<dbReference type="InterPro" id="IPR029063">
    <property type="entry name" value="SAM-dependent_MTases_sf"/>
</dbReference>
<keyword evidence="4" id="KW-0808">Transferase</keyword>
<dbReference type="Gene3D" id="3.40.50.150">
    <property type="entry name" value="Vaccinia Virus protein VP39"/>
    <property type="match status" value="1"/>
</dbReference>
<evidence type="ECO:0000256" key="2">
    <source>
        <dbReference type="ARBA" id="ARBA00012534"/>
    </source>
</evidence>
<dbReference type="GO" id="GO:0008983">
    <property type="term" value="F:protein-glutamate O-methyltransferase activity"/>
    <property type="evidence" value="ECO:0007669"/>
    <property type="project" value="UniProtKB-EC"/>
</dbReference>
<dbReference type="InterPro" id="IPR035909">
    <property type="entry name" value="CheB_C"/>
</dbReference>
<feature type="region of interest" description="Disordered" evidence="7">
    <location>
        <begin position="757"/>
        <end position="780"/>
    </location>
</feature>
<feature type="active site" evidence="6">
    <location>
        <position position="114"/>
    </location>
</feature>
<dbReference type="CDD" id="cd16434">
    <property type="entry name" value="CheB-CheR_fusion"/>
    <property type="match status" value="1"/>
</dbReference>
<dbReference type="InterPro" id="IPR000780">
    <property type="entry name" value="CheR_MeTrfase"/>
</dbReference>
<feature type="domain" description="CheB-type methylesterase" evidence="8">
    <location>
        <begin position="75"/>
        <end position="262"/>
    </location>
</feature>